<protein>
    <submittedName>
        <fullName evidence="2">Uncharacterized protein</fullName>
    </submittedName>
</protein>
<comment type="caution">
    <text evidence="2">The sequence shown here is derived from an EMBL/GenBank/DDBJ whole genome shotgun (WGS) entry which is preliminary data.</text>
</comment>
<sequence length="290" mass="32436">MKVRSNASGMQDSQQVVMANNEAVDKLVETNNSAEKIQEESCVVKPVGVQEVDHILSQRDDSVSPSEGTRAEEEKEVTADGFVPYEEVEVEALIPEADMEWLIRSGVILVKASSSLQNIVSIIEGLRANIQVRCISSVMLLITVEKEGQLEECINMVKNVCEEWIIEIAQWELFNSQPHSLVWIKLEEVPLELWHENFFFALGGSWGEVVKLDECTLNRSSFKQARMQILVTSLSCIPQVVVGSSFGTKFRICVSIEAEDMVVTTGKLKSPSENHNQLQFKECIGFGIEQ</sequence>
<reference evidence="3" key="1">
    <citation type="submission" date="2013-09" db="EMBL/GenBank/DDBJ databases">
        <title>Corchorus olitorius genome sequencing.</title>
        <authorList>
            <person name="Alam M."/>
            <person name="Haque M.S."/>
            <person name="Islam M.S."/>
            <person name="Emdad E.M."/>
            <person name="Islam M.M."/>
            <person name="Ahmed B."/>
            <person name="Halim A."/>
            <person name="Hossen Q.M.M."/>
            <person name="Hossain M.Z."/>
            <person name="Ahmed R."/>
            <person name="Khan M.M."/>
            <person name="Islam R."/>
            <person name="Rashid M.M."/>
            <person name="Khan S.A."/>
            <person name="Rahman M.S."/>
            <person name="Alam M."/>
            <person name="Yahiya A.S."/>
            <person name="Khan M.S."/>
            <person name="Azam M.S."/>
            <person name="Haque T."/>
            <person name="Lashkar M.Z.H."/>
            <person name="Akhand A.I."/>
            <person name="Morshed G."/>
            <person name="Roy S."/>
            <person name="Uddin K.S."/>
            <person name="Rabeya T."/>
            <person name="Hossain A.S."/>
            <person name="Chowdhury A."/>
            <person name="Snigdha A.R."/>
            <person name="Mortoza M.S."/>
            <person name="Matin S.A."/>
            <person name="Hoque S.M.E."/>
            <person name="Islam M.K."/>
            <person name="Roy D.K."/>
            <person name="Haider R."/>
            <person name="Moosa M.M."/>
            <person name="Elias S.M."/>
            <person name="Hasan A.M."/>
            <person name="Jahan S."/>
            <person name="Shafiuddin M."/>
            <person name="Mahmood N."/>
            <person name="Shommy N.S."/>
        </authorList>
    </citation>
    <scope>NUCLEOTIDE SEQUENCE [LARGE SCALE GENOMIC DNA]</scope>
    <source>
        <strain evidence="3">cv. O-4</strain>
    </source>
</reference>
<dbReference type="PANTHER" id="PTHR31286">
    <property type="entry name" value="GLYCINE-RICH CELL WALL STRUCTURAL PROTEIN 1.8-LIKE"/>
    <property type="match status" value="1"/>
</dbReference>
<feature type="region of interest" description="Disordered" evidence="1">
    <location>
        <begin position="55"/>
        <end position="77"/>
    </location>
</feature>
<accession>A0A1R3J4W2</accession>
<name>A0A1R3J4W2_9ROSI</name>
<gene>
    <name evidence="2" type="ORF">COLO4_19561</name>
</gene>
<dbReference type="EMBL" id="AWUE01016654">
    <property type="protein sequence ID" value="OMO89852.1"/>
    <property type="molecule type" value="Genomic_DNA"/>
</dbReference>
<dbReference type="OrthoDB" id="1436792at2759"/>
<keyword evidence="3" id="KW-1185">Reference proteome</keyword>
<proteinExistence type="predicted"/>
<dbReference type="Proteomes" id="UP000187203">
    <property type="component" value="Unassembled WGS sequence"/>
</dbReference>
<evidence type="ECO:0000313" key="3">
    <source>
        <dbReference type="Proteomes" id="UP000187203"/>
    </source>
</evidence>
<evidence type="ECO:0000256" key="1">
    <source>
        <dbReference type="SAM" id="MobiDB-lite"/>
    </source>
</evidence>
<dbReference type="AlphaFoldDB" id="A0A1R3J4W2"/>
<evidence type="ECO:0000313" key="2">
    <source>
        <dbReference type="EMBL" id="OMO89852.1"/>
    </source>
</evidence>
<organism evidence="2 3">
    <name type="scientific">Corchorus olitorius</name>
    <dbReference type="NCBI Taxonomy" id="93759"/>
    <lineage>
        <taxon>Eukaryota</taxon>
        <taxon>Viridiplantae</taxon>
        <taxon>Streptophyta</taxon>
        <taxon>Embryophyta</taxon>
        <taxon>Tracheophyta</taxon>
        <taxon>Spermatophyta</taxon>
        <taxon>Magnoliopsida</taxon>
        <taxon>eudicotyledons</taxon>
        <taxon>Gunneridae</taxon>
        <taxon>Pentapetalae</taxon>
        <taxon>rosids</taxon>
        <taxon>malvids</taxon>
        <taxon>Malvales</taxon>
        <taxon>Malvaceae</taxon>
        <taxon>Grewioideae</taxon>
        <taxon>Apeibeae</taxon>
        <taxon>Corchorus</taxon>
    </lineage>
</organism>
<dbReference type="PANTHER" id="PTHR31286:SF104">
    <property type="entry name" value="PEROXIDASE"/>
    <property type="match status" value="1"/>
</dbReference>
<dbReference type="InterPro" id="IPR040256">
    <property type="entry name" value="At4g02000-like"/>
</dbReference>